<dbReference type="InterPro" id="IPR002553">
    <property type="entry name" value="Clathrin/coatomer_adapt-like_N"/>
</dbReference>
<dbReference type="InterPro" id="IPR011989">
    <property type="entry name" value="ARM-like"/>
</dbReference>
<evidence type="ECO:0000313" key="2">
    <source>
        <dbReference type="EMBL" id="VVA93915.1"/>
    </source>
</evidence>
<dbReference type="Pfam" id="PF01602">
    <property type="entry name" value="Adaptin_N"/>
    <property type="match status" value="1"/>
</dbReference>
<name>A0A565AZG7_9BRAS</name>
<protein>
    <recommendedName>
        <fullName evidence="1">Clathrin/coatomer adaptor adaptin-like N-terminal domain-containing protein</fullName>
    </recommendedName>
</protein>
<dbReference type="PANTHER" id="PTHR10635:SF0">
    <property type="entry name" value="COATOMER SUBUNIT BETA"/>
    <property type="match status" value="1"/>
</dbReference>
<dbReference type="GO" id="GO:0030126">
    <property type="term" value="C:COPI vesicle coat"/>
    <property type="evidence" value="ECO:0007669"/>
    <property type="project" value="TreeGrafter"/>
</dbReference>
<dbReference type="Proteomes" id="UP000489600">
    <property type="component" value="Unassembled WGS sequence"/>
</dbReference>
<dbReference type="Gene3D" id="1.25.10.10">
    <property type="entry name" value="Leucine-rich Repeat Variant"/>
    <property type="match status" value="1"/>
</dbReference>
<dbReference type="OrthoDB" id="1724340at2759"/>
<organism evidence="2 3">
    <name type="scientific">Arabis nemorensis</name>
    <dbReference type="NCBI Taxonomy" id="586526"/>
    <lineage>
        <taxon>Eukaryota</taxon>
        <taxon>Viridiplantae</taxon>
        <taxon>Streptophyta</taxon>
        <taxon>Embryophyta</taxon>
        <taxon>Tracheophyta</taxon>
        <taxon>Spermatophyta</taxon>
        <taxon>Magnoliopsida</taxon>
        <taxon>eudicotyledons</taxon>
        <taxon>Gunneridae</taxon>
        <taxon>Pentapetalae</taxon>
        <taxon>rosids</taxon>
        <taxon>malvids</taxon>
        <taxon>Brassicales</taxon>
        <taxon>Brassicaceae</taxon>
        <taxon>Arabideae</taxon>
        <taxon>Arabis</taxon>
    </lineage>
</organism>
<feature type="domain" description="Clathrin/coatomer adaptor adaptin-like N-terminal" evidence="1">
    <location>
        <begin position="6"/>
        <end position="111"/>
    </location>
</feature>
<evidence type="ECO:0000313" key="3">
    <source>
        <dbReference type="Proteomes" id="UP000489600"/>
    </source>
</evidence>
<keyword evidence="3" id="KW-1185">Reference proteome</keyword>
<dbReference type="EMBL" id="CABITT030000002">
    <property type="protein sequence ID" value="VVA93915.1"/>
    <property type="molecule type" value="Genomic_DNA"/>
</dbReference>
<dbReference type="SUPFAM" id="SSF48371">
    <property type="entry name" value="ARM repeat"/>
    <property type="match status" value="1"/>
</dbReference>
<comment type="caution">
    <text evidence="2">The sequence shown here is derived from an EMBL/GenBank/DDBJ whole genome shotgun (WGS) entry which is preliminary data.</text>
</comment>
<dbReference type="GO" id="GO:0006891">
    <property type="term" value="P:intra-Golgi vesicle-mediated transport"/>
    <property type="evidence" value="ECO:0007669"/>
    <property type="project" value="TreeGrafter"/>
</dbReference>
<accession>A0A565AZG7</accession>
<dbReference type="PANTHER" id="PTHR10635">
    <property type="entry name" value="COATOMER SUBUNIT BETA"/>
    <property type="match status" value="1"/>
</dbReference>
<sequence length="124" mass="14091">MDLLRALSSLNLDIQRKTLDIVLELVTHQNVNEVVQTLKKEVVKKQSGELEKNGDYRQMILRAIHTCAVRFPEVASTVVHLLMEFLGDTNVASALYVAFFVRDIIETNSKQNNKGTDLHLDRTI</sequence>
<dbReference type="AlphaFoldDB" id="A0A565AZG7"/>
<gene>
    <name evidence="2" type="ORF">ANE_LOCUS4360</name>
</gene>
<reference evidence="2" key="1">
    <citation type="submission" date="2019-07" db="EMBL/GenBank/DDBJ databases">
        <authorList>
            <person name="Dittberner H."/>
        </authorList>
    </citation>
    <scope>NUCLEOTIDE SEQUENCE [LARGE SCALE GENOMIC DNA]</scope>
</reference>
<dbReference type="GO" id="GO:0006888">
    <property type="term" value="P:endoplasmic reticulum to Golgi vesicle-mediated transport"/>
    <property type="evidence" value="ECO:0007669"/>
    <property type="project" value="TreeGrafter"/>
</dbReference>
<evidence type="ECO:0000259" key="1">
    <source>
        <dbReference type="Pfam" id="PF01602"/>
    </source>
</evidence>
<proteinExistence type="predicted"/>
<dbReference type="InterPro" id="IPR016024">
    <property type="entry name" value="ARM-type_fold"/>
</dbReference>
<dbReference type="InterPro" id="IPR016460">
    <property type="entry name" value="COPB1"/>
</dbReference>
<dbReference type="GO" id="GO:0006886">
    <property type="term" value="P:intracellular protein transport"/>
    <property type="evidence" value="ECO:0007669"/>
    <property type="project" value="InterPro"/>
</dbReference>